<dbReference type="InterPro" id="IPR011990">
    <property type="entry name" value="TPR-like_helical_dom_sf"/>
</dbReference>
<keyword evidence="3" id="KW-1185">Reference proteome</keyword>
<dbReference type="SUPFAM" id="SSF53335">
    <property type="entry name" value="S-adenosyl-L-methionine-dependent methyltransferases"/>
    <property type="match status" value="1"/>
</dbReference>
<dbReference type="PANTHER" id="PTHR40036">
    <property type="entry name" value="MACROCIN O-METHYLTRANSFERASE"/>
    <property type="match status" value="1"/>
</dbReference>
<dbReference type="OrthoDB" id="426784at2759"/>
<dbReference type="Proteomes" id="UP000604046">
    <property type="component" value="Unassembled WGS sequence"/>
</dbReference>
<sequence>MVTRARLAFARLHWPHLWKPAAIAVTLASAGHSVCFPRGLGPRPGSLHASAKSMSSRMAIGRLHPRLGSILVRPQARAVGKTKRLAMERVADTLSFVDRDTAFIASWQVGSDTRASDVRVEVQDGRICVGLVASDPWVEGQLAGAVLDHFWELKMVKGSVILEVELEKEKRGPWGRLLADSAFPEETSVEPVEDELAKLTKRAHLLYAEEKCEEAAEEFLSALVLCDRLGLGALTACLQSRLCLCWEQINKKPEALEVLSHTIPILRQCFENFGAANVLQGLKVDLVNAEMTLARILEQMGQHEQSVTKLQELIQEFPEQVDPKIRLADALLDSLGQTREALGVYDRVLEQAEDTDLAWAALYSGCYAASLHEDELALQYFNRFPMFMVLTLGGEDPFQEGFRKQIRLSKLRPKHQLWSYVVQKRMWREGKADDDPDSAVEDPLKGLPGLLSSTWAFVAGTQVGRQLEDSLFYGTYEMLQLAMREATAEGLILEFGVYYGSSLHMLSSFFPGETVHGFDSLQGLPEAWNNQPVGAYSTRGVKPQLPANAQLHVGLFKETLPTFLQEHTGQVKFMNIDCDLFSSTRDVLTLLASRIGPGSVMIFDEFVGLPNWQQHEFKAFEEAVAKQGWKFEYLAVSLLSNQAIVRITG</sequence>
<dbReference type="InterPro" id="IPR008884">
    <property type="entry name" value="TylF_MeTrfase"/>
</dbReference>
<dbReference type="Gene3D" id="1.25.40.10">
    <property type="entry name" value="Tetratricopeptide repeat domain"/>
    <property type="match status" value="1"/>
</dbReference>
<organism evidence="2 3">
    <name type="scientific">Symbiodinium natans</name>
    <dbReference type="NCBI Taxonomy" id="878477"/>
    <lineage>
        <taxon>Eukaryota</taxon>
        <taxon>Sar</taxon>
        <taxon>Alveolata</taxon>
        <taxon>Dinophyceae</taxon>
        <taxon>Suessiales</taxon>
        <taxon>Symbiodiniaceae</taxon>
        <taxon>Symbiodinium</taxon>
    </lineage>
</organism>
<gene>
    <name evidence="2" type="ORF">SNAT2548_LOCUS18993</name>
</gene>
<dbReference type="Gene3D" id="2.60.40.790">
    <property type="match status" value="1"/>
</dbReference>
<dbReference type="InterPro" id="IPR008978">
    <property type="entry name" value="HSP20-like_chaperone"/>
</dbReference>
<evidence type="ECO:0000313" key="3">
    <source>
        <dbReference type="Proteomes" id="UP000604046"/>
    </source>
</evidence>
<dbReference type="InterPro" id="IPR029063">
    <property type="entry name" value="SAM-dependent_MTases_sf"/>
</dbReference>
<dbReference type="SUPFAM" id="SSF49764">
    <property type="entry name" value="HSP20-like chaperones"/>
    <property type="match status" value="1"/>
</dbReference>
<accession>A0A812PMI0</accession>
<dbReference type="SUPFAM" id="SSF48452">
    <property type="entry name" value="TPR-like"/>
    <property type="match status" value="1"/>
</dbReference>
<dbReference type="PANTHER" id="PTHR40036:SF1">
    <property type="entry name" value="MACROCIN O-METHYLTRANSFERASE"/>
    <property type="match status" value="1"/>
</dbReference>
<dbReference type="Gene3D" id="3.40.50.150">
    <property type="entry name" value="Vaccinia Virus protein VP39"/>
    <property type="match status" value="1"/>
</dbReference>
<reference evidence="2" key="1">
    <citation type="submission" date="2021-02" db="EMBL/GenBank/DDBJ databases">
        <authorList>
            <person name="Dougan E. K."/>
            <person name="Rhodes N."/>
            <person name="Thang M."/>
            <person name="Chan C."/>
        </authorList>
    </citation>
    <scope>NUCLEOTIDE SEQUENCE</scope>
</reference>
<protein>
    <submittedName>
        <fullName evidence="2">Uncharacterized protein</fullName>
    </submittedName>
</protein>
<keyword evidence="1" id="KW-0175">Coiled coil</keyword>
<evidence type="ECO:0000313" key="2">
    <source>
        <dbReference type="EMBL" id="CAE7356580.1"/>
    </source>
</evidence>
<feature type="coiled-coil region" evidence="1">
    <location>
        <begin position="279"/>
        <end position="313"/>
    </location>
</feature>
<dbReference type="Pfam" id="PF14559">
    <property type="entry name" value="TPR_19"/>
    <property type="match status" value="1"/>
</dbReference>
<evidence type="ECO:0000256" key="1">
    <source>
        <dbReference type="SAM" id="Coils"/>
    </source>
</evidence>
<dbReference type="Pfam" id="PF13578">
    <property type="entry name" value="Methyltransf_24"/>
    <property type="match status" value="1"/>
</dbReference>
<name>A0A812PMI0_9DINO</name>
<proteinExistence type="predicted"/>
<dbReference type="EMBL" id="CAJNDS010002161">
    <property type="protein sequence ID" value="CAE7356580.1"/>
    <property type="molecule type" value="Genomic_DNA"/>
</dbReference>
<comment type="caution">
    <text evidence="2">The sequence shown here is derived from an EMBL/GenBank/DDBJ whole genome shotgun (WGS) entry which is preliminary data.</text>
</comment>
<dbReference type="AlphaFoldDB" id="A0A812PMI0"/>